<comment type="caution">
    <text evidence="3">The sequence shown here is derived from an EMBL/GenBank/DDBJ whole genome shotgun (WGS) entry which is preliminary data.</text>
</comment>
<dbReference type="PANTHER" id="PTHR43364">
    <property type="entry name" value="NADH-SPECIFIC METHYLGLYOXAL REDUCTASE-RELATED"/>
    <property type="match status" value="1"/>
</dbReference>
<reference evidence="4" key="1">
    <citation type="journal article" date="2019" name="Int. J. Syst. Evol. Microbiol.">
        <title>The Global Catalogue of Microorganisms (GCM) 10K type strain sequencing project: providing services to taxonomists for standard genome sequencing and annotation.</title>
        <authorList>
            <consortium name="The Broad Institute Genomics Platform"/>
            <consortium name="The Broad Institute Genome Sequencing Center for Infectious Disease"/>
            <person name="Wu L."/>
            <person name="Ma J."/>
        </authorList>
    </citation>
    <scope>NUCLEOTIDE SEQUENCE [LARGE SCALE GENOMIC DNA]</scope>
    <source>
        <strain evidence="4">CCUG 58412</strain>
    </source>
</reference>
<evidence type="ECO:0000256" key="1">
    <source>
        <dbReference type="ARBA" id="ARBA00023002"/>
    </source>
</evidence>
<feature type="domain" description="NADP-dependent oxidoreductase" evidence="2">
    <location>
        <begin position="15"/>
        <end position="343"/>
    </location>
</feature>
<dbReference type="InterPro" id="IPR050523">
    <property type="entry name" value="AKR_Detox_Biosynth"/>
</dbReference>
<evidence type="ECO:0000313" key="4">
    <source>
        <dbReference type="Proteomes" id="UP001597128"/>
    </source>
</evidence>
<keyword evidence="4" id="KW-1185">Reference proteome</keyword>
<dbReference type="CDD" id="cd19094">
    <property type="entry name" value="AKR_Tas-like"/>
    <property type="match status" value="1"/>
</dbReference>
<dbReference type="Pfam" id="PF00248">
    <property type="entry name" value="Aldo_ket_red"/>
    <property type="match status" value="1"/>
</dbReference>
<accession>A0ABW3F652</accession>
<evidence type="ECO:0000259" key="2">
    <source>
        <dbReference type="Pfam" id="PF00248"/>
    </source>
</evidence>
<dbReference type="PANTHER" id="PTHR43364:SF4">
    <property type="entry name" value="NAD(P)-LINKED OXIDOREDUCTASE SUPERFAMILY PROTEIN"/>
    <property type="match status" value="1"/>
</dbReference>
<dbReference type="SUPFAM" id="SSF51430">
    <property type="entry name" value="NAD(P)-linked oxidoreductase"/>
    <property type="match status" value="1"/>
</dbReference>
<gene>
    <name evidence="3" type="ORF">ACFQ1Z_07410</name>
</gene>
<dbReference type="EMBL" id="JBHTKB010000001">
    <property type="protein sequence ID" value="MFD0913369.1"/>
    <property type="molecule type" value="Genomic_DNA"/>
</dbReference>
<keyword evidence="1" id="KW-0560">Oxidoreductase</keyword>
<evidence type="ECO:0000313" key="3">
    <source>
        <dbReference type="EMBL" id="MFD0913369.1"/>
    </source>
</evidence>
<dbReference type="InterPro" id="IPR023210">
    <property type="entry name" value="NADP_OxRdtase_dom"/>
</dbReference>
<dbReference type="InterPro" id="IPR036812">
    <property type="entry name" value="NAD(P)_OxRdtase_dom_sf"/>
</dbReference>
<protein>
    <submittedName>
        <fullName evidence="3">Aldo/keto reductase</fullName>
    </submittedName>
</protein>
<dbReference type="Gene3D" id="3.20.20.100">
    <property type="entry name" value="NADP-dependent oxidoreductase domain"/>
    <property type="match status" value="1"/>
</dbReference>
<organism evidence="3 4">
    <name type="scientific">Methylophilus luteus</name>
    <dbReference type="NCBI Taxonomy" id="640108"/>
    <lineage>
        <taxon>Bacteria</taxon>
        <taxon>Pseudomonadati</taxon>
        <taxon>Pseudomonadota</taxon>
        <taxon>Betaproteobacteria</taxon>
        <taxon>Nitrosomonadales</taxon>
        <taxon>Methylophilaceae</taxon>
        <taxon>Methylophilus</taxon>
    </lineage>
</organism>
<dbReference type="RefSeq" id="WP_379056705.1">
    <property type="nucleotide sequence ID" value="NZ_JBHTKB010000001.1"/>
</dbReference>
<proteinExistence type="predicted"/>
<sequence length="352" mass="39360">MDKTYLGDSGIRVSKIALGTMTYGDQNTQQDADSQLDFALAQGINFIDTAEMYPVPPKAETVTRTETILGHWIKKQSRDKFVLASKIAGPRRGMHWIRGGPSGLDRANIRQAVHDSLQRLQTDYLDVLYLHWPERNVPMFGQYQFDPKAELDQAGQPIDWVTIQAQLQALDELIKEGKIRAIGLSNEQPWGLMEFLRIAREQGLPRVSVLQNCYNLINRGLEFGMVEVLYRERISLAAYSPLAFGHLSAKYIKNPAAPGRVTLFTGYAQRYKKPGVAAATAAYAELAQAHGLTPVQLALSFVYHRWFMGSTIIGATNMTQLQENIAAYTVHLSEEVLAAIEQLHLTMMNPAP</sequence>
<dbReference type="Proteomes" id="UP001597128">
    <property type="component" value="Unassembled WGS sequence"/>
</dbReference>
<name>A0ABW3F652_9PROT</name>